<dbReference type="Proteomes" id="UP001162031">
    <property type="component" value="Unassembled WGS sequence"/>
</dbReference>
<dbReference type="EMBL" id="CANTFL010001287">
    <property type="protein sequence ID" value="CAI5735865.1"/>
    <property type="molecule type" value="Genomic_DNA"/>
</dbReference>
<keyword evidence="2" id="KW-1185">Reference proteome</keyword>
<dbReference type="AlphaFoldDB" id="A0AAV0UJY2"/>
<comment type="caution">
    <text evidence="1">The sequence shown here is derived from an EMBL/GenBank/DDBJ whole genome shotgun (WGS) entry which is preliminary data.</text>
</comment>
<sequence>MNPFAFLRRGHKISSSSLGPVKLSLRRCRDHRDVIRQPFRHREAIIHRDGAHEPVAERAMANWTCDPQATTTTATLTVVTCPLLSLRSCVDKKINIRWLPESSQRSDLYVKDAKSRLTSRKRVGSVIVSPSQLTKRQRISATRNDVSHCCEALEKDAEIATTSPRSLQYALPGLSSHDTQHVLHAMRAIPSELRHLNGNASRSRLQSRCEVRQVLGWRHLLCQEDDDEETARRVVWKSAKALNAVKMRPLARQIWNTSTTKFAGVKKDEEQGKVLYTINHRARVTYSMKRRYGQLSPALDQVWIECFLDDGLQICVARKELRQFGEYHAPQLSVTECQGYLVRPIYTRSVNAHLVGCSLQCLRAVAARDGGVRSVPALKQRMINDLPMLTKRCEQDYLCDLVQRRKCS</sequence>
<protein>
    <recommendedName>
        <fullName evidence="3">SOCS box domain-containing protein</fullName>
    </recommendedName>
</protein>
<evidence type="ECO:0000313" key="1">
    <source>
        <dbReference type="EMBL" id="CAI5735865.1"/>
    </source>
</evidence>
<gene>
    <name evidence="1" type="ORF">HBR001_LOCUS6630</name>
</gene>
<evidence type="ECO:0000313" key="2">
    <source>
        <dbReference type="Proteomes" id="UP001162031"/>
    </source>
</evidence>
<organism evidence="1 2">
    <name type="scientific">Hyaloperonospora brassicae</name>
    <name type="common">Brassica downy mildew</name>
    <name type="synonym">Peronospora brassicae</name>
    <dbReference type="NCBI Taxonomy" id="162125"/>
    <lineage>
        <taxon>Eukaryota</taxon>
        <taxon>Sar</taxon>
        <taxon>Stramenopiles</taxon>
        <taxon>Oomycota</taxon>
        <taxon>Peronosporomycetes</taxon>
        <taxon>Peronosporales</taxon>
        <taxon>Peronosporaceae</taxon>
        <taxon>Hyaloperonospora</taxon>
    </lineage>
</organism>
<evidence type="ECO:0008006" key="3">
    <source>
        <dbReference type="Google" id="ProtNLM"/>
    </source>
</evidence>
<proteinExistence type="predicted"/>
<name>A0AAV0UJY2_HYABA</name>
<reference evidence="1" key="1">
    <citation type="submission" date="2022-12" db="EMBL/GenBank/DDBJ databases">
        <authorList>
            <person name="Webb A."/>
        </authorList>
    </citation>
    <scope>NUCLEOTIDE SEQUENCE</scope>
    <source>
        <strain evidence="1">Hp1</strain>
    </source>
</reference>
<accession>A0AAV0UJY2</accession>